<dbReference type="EMBL" id="ML213651">
    <property type="protein sequence ID" value="TFK33252.1"/>
    <property type="molecule type" value="Genomic_DNA"/>
</dbReference>
<accession>A0A5C3LKT4</accession>
<evidence type="ECO:0000313" key="3">
    <source>
        <dbReference type="Proteomes" id="UP000308652"/>
    </source>
</evidence>
<gene>
    <name evidence="2" type="ORF">BDQ12DRAFT_691300</name>
</gene>
<organism evidence="2 3">
    <name type="scientific">Crucibulum laeve</name>
    <dbReference type="NCBI Taxonomy" id="68775"/>
    <lineage>
        <taxon>Eukaryota</taxon>
        <taxon>Fungi</taxon>
        <taxon>Dikarya</taxon>
        <taxon>Basidiomycota</taxon>
        <taxon>Agaricomycotina</taxon>
        <taxon>Agaricomycetes</taxon>
        <taxon>Agaricomycetidae</taxon>
        <taxon>Agaricales</taxon>
        <taxon>Agaricineae</taxon>
        <taxon>Nidulariaceae</taxon>
        <taxon>Crucibulum</taxon>
    </lineage>
</organism>
<protein>
    <submittedName>
        <fullName evidence="2">Uncharacterized protein</fullName>
    </submittedName>
</protein>
<proteinExistence type="predicted"/>
<name>A0A5C3LKT4_9AGAR</name>
<evidence type="ECO:0000313" key="2">
    <source>
        <dbReference type="EMBL" id="TFK33252.1"/>
    </source>
</evidence>
<evidence type="ECO:0000256" key="1">
    <source>
        <dbReference type="SAM" id="MobiDB-lite"/>
    </source>
</evidence>
<reference evidence="2 3" key="1">
    <citation type="journal article" date="2019" name="Nat. Ecol. Evol.">
        <title>Megaphylogeny resolves global patterns of mushroom evolution.</title>
        <authorList>
            <person name="Varga T."/>
            <person name="Krizsan K."/>
            <person name="Foldi C."/>
            <person name="Dima B."/>
            <person name="Sanchez-Garcia M."/>
            <person name="Sanchez-Ramirez S."/>
            <person name="Szollosi G.J."/>
            <person name="Szarkandi J.G."/>
            <person name="Papp V."/>
            <person name="Albert L."/>
            <person name="Andreopoulos W."/>
            <person name="Angelini C."/>
            <person name="Antonin V."/>
            <person name="Barry K.W."/>
            <person name="Bougher N.L."/>
            <person name="Buchanan P."/>
            <person name="Buyck B."/>
            <person name="Bense V."/>
            <person name="Catcheside P."/>
            <person name="Chovatia M."/>
            <person name="Cooper J."/>
            <person name="Damon W."/>
            <person name="Desjardin D."/>
            <person name="Finy P."/>
            <person name="Geml J."/>
            <person name="Haridas S."/>
            <person name="Hughes K."/>
            <person name="Justo A."/>
            <person name="Karasinski D."/>
            <person name="Kautmanova I."/>
            <person name="Kiss B."/>
            <person name="Kocsube S."/>
            <person name="Kotiranta H."/>
            <person name="LaButti K.M."/>
            <person name="Lechner B.E."/>
            <person name="Liimatainen K."/>
            <person name="Lipzen A."/>
            <person name="Lukacs Z."/>
            <person name="Mihaltcheva S."/>
            <person name="Morgado L.N."/>
            <person name="Niskanen T."/>
            <person name="Noordeloos M.E."/>
            <person name="Ohm R.A."/>
            <person name="Ortiz-Santana B."/>
            <person name="Ovrebo C."/>
            <person name="Racz N."/>
            <person name="Riley R."/>
            <person name="Savchenko A."/>
            <person name="Shiryaev A."/>
            <person name="Soop K."/>
            <person name="Spirin V."/>
            <person name="Szebenyi C."/>
            <person name="Tomsovsky M."/>
            <person name="Tulloss R.E."/>
            <person name="Uehling J."/>
            <person name="Grigoriev I.V."/>
            <person name="Vagvolgyi C."/>
            <person name="Papp T."/>
            <person name="Martin F.M."/>
            <person name="Miettinen O."/>
            <person name="Hibbett D.S."/>
            <person name="Nagy L.G."/>
        </authorList>
    </citation>
    <scope>NUCLEOTIDE SEQUENCE [LARGE SCALE GENOMIC DNA]</scope>
    <source>
        <strain evidence="2 3">CBS 166.37</strain>
    </source>
</reference>
<sequence length="139" mass="14725">MIVLLNDTPSGVAIYFLSPLWPYLVNTAVSLDNGPIALVDLVDHSRPQDPNQGPETVQSTAVWGASGLANTQHTLVVSVGAGQPFGIVDAFMCVLLYLVIQFLTPLAGTPSSIPRIQASPPVPPQLRPHPRQLPLQAGS</sequence>
<feature type="region of interest" description="Disordered" evidence="1">
    <location>
        <begin position="114"/>
        <end position="139"/>
    </location>
</feature>
<dbReference type="Proteomes" id="UP000308652">
    <property type="component" value="Unassembled WGS sequence"/>
</dbReference>
<keyword evidence="3" id="KW-1185">Reference proteome</keyword>
<dbReference type="OrthoDB" id="3234968at2759"/>
<dbReference type="AlphaFoldDB" id="A0A5C3LKT4"/>